<protein>
    <submittedName>
        <fullName evidence="1">Uncharacterized protein</fullName>
    </submittedName>
</protein>
<reference evidence="1" key="1">
    <citation type="journal article" date="2023" name="Mol. Phylogenet. Evol.">
        <title>Genome-scale phylogeny and comparative genomics of the fungal order Sordariales.</title>
        <authorList>
            <person name="Hensen N."/>
            <person name="Bonometti L."/>
            <person name="Westerberg I."/>
            <person name="Brannstrom I.O."/>
            <person name="Guillou S."/>
            <person name="Cros-Aarteil S."/>
            <person name="Calhoun S."/>
            <person name="Haridas S."/>
            <person name="Kuo A."/>
            <person name="Mondo S."/>
            <person name="Pangilinan J."/>
            <person name="Riley R."/>
            <person name="LaButti K."/>
            <person name="Andreopoulos B."/>
            <person name="Lipzen A."/>
            <person name="Chen C."/>
            <person name="Yan M."/>
            <person name="Daum C."/>
            <person name="Ng V."/>
            <person name="Clum A."/>
            <person name="Steindorff A."/>
            <person name="Ohm R.A."/>
            <person name="Martin F."/>
            <person name="Silar P."/>
            <person name="Natvig D.O."/>
            <person name="Lalanne C."/>
            <person name="Gautier V."/>
            <person name="Ament-Velasquez S.L."/>
            <person name="Kruys A."/>
            <person name="Hutchinson M.I."/>
            <person name="Powell A.J."/>
            <person name="Barry K."/>
            <person name="Miller A.N."/>
            <person name="Grigoriev I.V."/>
            <person name="Debuchy R."/>
            <person name="Gladieux P."/>
            <person name="Hiltunen Thoren M."/>
            <person name="Johannesson H."/>
        </authorList>
    </citation>
    <scope>NUCLEOTIDE SEQUENCE</scope>
    <source>
        <strain evidence="1">CBS 990.96</strain>
    </source>
</reference>
<sequence length="129" mass="13170">IGPLTTPFTPTAAECSDGIATLLSGDDNSLDSHITGRYTDCTGSVISCTPSPSASNPLYRAFYSPGLYCPAGFTLATTISHGMTAPLPSGASLILGLMKPDETAAFCCPLYVFSSQTPPPNSASSALSN</sequence>
<organism evidence="1 2">
    <name type="scientific">Podospora fimiseda</name>
    <dbReference type="NCBI Taxonomy" id="252190"/>
    <lineage>
        <taxon>Eukaryota</taxon>
        <taxon>Fungi</taxon>
        <taxon>Dikarya</taxon>
        <taxon>Ascomycota</taxon>
        <taxon>Pezizomycotina</taxon>
        <taxon>Sordariomycetes</taxon>
        <taxon>Sordariomycetidae</taxon>
        <taxon>Sordariales</taxon>
        <taxon>Podosporaceae</taxon>
        <taxon>Podospora</taxon>
    </lineage>
</organism>
<dbReference type="EMBL" id="MU865540">
    <property type="protein sequence ID" value="KAK4221507.1"/>
    <property type="molecule type" value="Genomic_DNA"/>
</dbReference>
<name>A0AAN6YRL3_9PEZI</name>
<proteinExistence type="predicted"/>
<keyword evidence="2" id="KW-1185">Reference proteome</keyword>
<comment type="caution">
    <text evidence="1">The sequence shown here is derived from an EMBL/GenBank/DDBJ whole genome shotgun (WGS) entry which is preliminary data.</text>
</comment>
<evidence type="ECO:0000313" key="1">
    <source>
        <dbReference type="EMBL" id="KAK4221507.1"/>
    </source>
</evidence>
<accession>A0AAN6YRL3</accession>
<evidence type="ECO:0000313" key="2">
    <source>
        <dbReference type="Proteomes" id="UP001301958"/>
    </source>
</evidence>
<dbReference type="AlphaFoldDB" id="A0AAN6YRL3"/>
<dbReference type="Proteomes" id="UP001301958">
    <property type="component" value="Unassembled WGS sequence"/>
</dbReference>
<reference evidence="1" key="2">
    <citation type="submission" date="2023-05" db="EMBL/GenBank/DDBJ databases">
        <authorList>
            <consortium name="Lawrence Berkeley National Laboratory"/>
            <person name="Steindorff A."/>
            <person name="Hensen N."/>
            <person name="Bonometti L."/>
            <person name="Westerberg I."/>
            <person name="Brannstrom I.O."/>
            <person name="Guillou S."/>
            <person name="Cros-Aarteil S."/>
            <person name="Calhoun S."/>
            <person name="Haridas S."/>
            <person name="Kuo A."/>
            <person name="Mondo S."/>
            <person name="Pangilinan J."/>
            <person name="Riley R."/>
            <person name="Labutti K."/>
            <person name="Andreopoulos B."/>
            <person name="Lipzen A."/>
            <person name="Chen C."/>
            <person name="Yanf M."/>
            <person name="Daum C."/>
            <person name="Ng V."/>
            <person name="Clum A."/>
            <person name="Ohm R."/>
            <person name="Martin F."/>
            <person name="Silar P."/>
            <person name="Natvig D."/>
            <person name="Lalanne C."/>
            <person name="Gautier V."/>
            <person name="Ament-Velasquez S.L."/>
            <person name="Kruys A."/>
            <person name="Hutchinson M.I."/>
            <person name="Powell A.J."/>
            <person name="Barry K."/>
            <person name="Miller A.N."/>
            <person name="Grigoriev I.V."/>
            <person name="Debuchy R."/>
            <person name="Gladieux P."/>
            <person name="Thoren M.H."/>
            <person name="Johannesson H."/>
        </authorList>
    </citation>
    <scope>NUCLEOTIDE SEQUENCE</scope>
    <source>
        <strain evidence="1">CBS 990.96</strain>
    </source>
</reference>
<feature type="non-terminal residue" evidence="1">
    <location>
        <position position="1"/>
    </location>
</feature>
<gene>
    <name evidence="1" type="ORF">QBC38DRAFT_376998</name>
</gene>